<dbReference type="Gene3D" id="2.160.20.10">
    <property type="entry name" value="Single-stranded right-handed beta-helix, Pectin lyase-like"/>
    <property type="match status" value="1"/>
</dbReference>
<dbReference type="InterPro" id="IPR015919">
    <property type="entry name" value="Cadherin-like_sf"/>
</dbReference>
<dbReference type="PANTHER" id="PTHR31736">
    <property type="match status" value="1"/>
</dbReference>
<dbReference type="InterPro" id="IPR011050">
    <property type="entry name" value="Pectin_lyase_fold/virulence"/>
</dbReference>
<dbReference type="EMBL" id="FOGZ01000003">
    <property type="protein sequence ID" value="SER57884.1"/>
    <property type="molecule type" value="Genomic_DNA"/>
</dbReference>
<dbReference type="Pfam" id="PF07523">
    <property type="entry name" value="Big_3"/>
    <property type="match status" value="1"/>
</dbReference>
<feature type="region of interest" description="Disordered" evidence="4">
    <location>
        <begin position="1225"/>
        <end position="1292"/>
    </location>
</feature>
<dbReference type="RefSeq" id="WP_177170024.1">
    <property type="nucleotide sequence ID" value="NZ_FOGZ01000003.1"/>
</dbReference>
<keyword evidence="8" id="KW-1185">Reference proteome</keyword>
<protein>
    <submittedName>
        <fullName evidence="7">Glycosyl hydrolases family 28</fullName>
    </submittedName>
</protein>
<evidence type="ECO:0000256" key="3">
    <source>
        <dbReference type="ARBA" id="ARBA00023326"/>
    </source>
</evidence>
<feature type="transmembrane region" description="Helical" evidence="5">
    <location>
        <begin position="1295"/>
        <end position="1317"/>
    </location>
</feature>
<keyword evidence="3" id="KW-0624">Polysaccharide degradation</keyword>
<dbReference type="GO" id="GO:0000272">
    <property type="term" value="P:polysaccharide catabolic process"/>
    <property type="evidence" value="ECO:0007669"/>
    <property type="project" value="UniProtKB-KW"/>
</dbReference>
<organism evidence="7 8">
    <name type="scientific">Propionibacterium cyclohexanicum</name>
    <dbReference type="NCBI Taxonomy" id="64702"/>
    <lineage>
        <taxon>Bacteria</taxon>
        <taxon>Bacillati</taxon>
        <taxon>Actinomycetota</taxon>
        <taxon>Actinomycetes</taxon>
        <taxon>Propionibacteriales</taxon>
        <taxon>Propionibacteriaceae</taxon>
        <taxon>Propionibacterium</taxon>
    </lineage>
</organism>
<keyword evidence="5" id="KW-0812">Transmembrane</keyword>
<evidence type="ECO:0000256" key="2">
    <source>
        <dbReference type="ARBA" id="ARBA00023277"/>
    </source>
</evidence>
<keyword evidence="1" id="KW-0677">Repeat</keyword>
<dbReference type="InterPro" id="IPR022038">
    <property type="entry name" value="Ig-like_bact"/>
</dbReference>
<evidence type="ECO:0000256" key="4">
    <source>
        <dbReference type="SAM" id="MobiDB-lite"/>
    </source>
</evidence>
<evidence type="ECO:0000259" key="6">
    <source>
        <dbReference type="Pfam" id="PF07523"/>
    </source>
</evidence>
<dbReference type="GO" id="GO:0016020">
    <property type="term" value="C:membrane"/>
    <property type="evidence" value="ECO:0007669"/>
    <property type="project" value="InterPro"/>
</dbReference>
<dbReference type="PANTHER" id="PTHR31736:SF9">
    <property type="entry name" value="ENDO-XYLOGALACTURONAN HYDROLASE A-RELATED"/>
    <property type="match status" value="1"/>
</dbReference>
<keyword evidence="7" id="KW-0378">Hydrolase</keyword>
<dbReference type="GO" id="GO:0016787">
    <property type="term" value="F:hydrolase activity"/>
    <property type="evidence" value="ECO:0007669"/>
    <property type="project" value="UniProtKB-KW"/>
</dbReference>
<evidence type="ECO:0000256" key="1">
    <source>
        <dbReference type="ARBA" id="ARBA00022737"/>
    </source>
</evidence>
<evidence type="ECO:0000313" key="7">
    <source>
        <dbReference type="EMBL" id="SER57884.1"/>
    </source>
</evidence>
<dbReference type="Gene3D" id="2.60.40.10">
    <property type="entry name" value="Immunoglobulins"/>
    <property type="match status" value="1"/>
</dbReference>
<dbReference type="Pfam" id="PF05345">
    <property type="entry name" value="He_PIG"/>
    <property type="match status" value="1"/>
</dbReference>
<keyword evidence="5" id="KW-1133">Transmembrane helix</keyword>
<dbReference type="GO" id="GO:0005509">
    <property type="term" value="F:calcium ion binding"/>
    <property type="evidence" value="ECO:0007669"/>
    <property type="project" value="InterPro"/>
</dbReference>
<evidence type="ECO:0000313" key="8">
    <source>
        <dbReference type="Proteomes" id="UP000198815"/>
    </source>
</evidence>
<proteinExistence type="predicted"/>
<name>A0A1H9QBP2_9ACTN</name>
<dbReference type="Gene3D" id="2.60.40.3630">
    <property type="match status" value="1"/>
</dbReference>
<dbReference type="SUPFAM" id="SSF51126">
    <property type="entry name" value="Pectin lyase-like"/>
    <property type="match status" value="1"/>
</dbReference>
<evidence type="ECO:0000256" key="5">
    <source>
        <dbReference type="SAM" id="Phobius"/>
    </source>
</evidence>
<keyword evidence="5" id="KW-0472">Membrane</keyword>
<feature type="domain" description="Ig-like" evidence="6">
    <location>
        <begin position="1150"/>
        <end position="1218"/>
    </location>
</feature>
<dbReference type="SUPFAM" id="SSF49313">
    <property type="entry name" value="Cadherin-like"/>
    <property type="match status" value="1"/>
</dbReference>
<gene>
    <name evidence="7" type="ORF">SAMN05443377_1039</name>
</gene>
<feature type="compositionally biased region" description="Low complexity" evidence="4">
    <location>
        <begin position="1225"/>
        <end position="1285"/>
    </location>
</feature>
<dbReference type="Proteomes" id="UP000198815">
    <property type="component" value="Unassembled WGS sequence"/>
</dbReference>
<reference evidence="7 8" key="1">
    <citation type="submission" date="2016-10" db="EMBL/GenBank/DDBJ databases">
        <authorList>
            <person name="de Groot N.N."/>
        </authorList>
    </citation>
    <scope>NUCLEOTIDE SEQUENCE [LARGE SCALE GENOMIC DNA]</scope>
    <source>
        <strain evidence="7 8">DSM 16859</strain>
    </source>
</reference>
<dbReference type="InterPro" id="IPR012334">
    <property type="entry name" value="Pectin_lyas_fold"/>
</dbReference>
<keyword evidence="2" id="KW-0119">Carbohydrate metabolism</keyword>
<accession>A0A1H9QBP2</accession>
<dbReference type="InterPro" id="IPR013783">
    <property type="entry name" value="Ig-like_fold"/>
</dbReference>
<dbReference type="STRING" id="64702.SAMN05443377_1039"/>
<sequence>MAYLRGIRPNPGGATGVRAGSRAQRLRRVISGIAVGAMMLGSTSFVAARPAVAEDNGAIHSYAPSGVGPDVISGAISQSPDVASAKYTVSANGTPVTAVQYTKGGHNADIARFSSTSRTPVITVTLPTVAVDTVSVYPTRYYPASAISVSADRHTITFQMSAVANLNYALVSVNGGVTDISARPYLAIINDPAEDPATKLDTTSAPDGSGVNTATGVLNFQEFAKEYLAKHPNSTAQLAVASQKSSVAGQTVAGSPIPANQQTAAGKIVAAGTSNVHYPDERQMASNDVSYALSAALKAIADNPGTLNTLYFPAGSYVWSGLEITGFDGSKLKGGKLKIYTDEGALLQNRVQANTEAMEPAIGIWGSSNIEIDGRGMFDGNGVANYTNKAGGDLHDAYSSQHQGGVMIVHSHDIAFNDTYVRDVKQWNWETHTAKNVTFNNIKGLTPYAQPWVDGTDFASGQNITANGVFTMGNDDAFASGHYNPSNGFTPSNSDTMRHFQLGTGSADVQGYVNAVAAYEAVSKRVGYNSNEWDNADSADISVSNQLSWSAGAGNGIRLGYQSLGYQLKNYSFDNFNPTGMTVKGIDVMGSSNIYPRIQSISVKNSSIDSAGIATGLDVTGGDGTPQTITAAQQRDEGYAPNPNGSGADYTITKTPIPDVRLDGLGFTTPVANKVSNVGHLVLNNFSNGPSIVAYTNQANLTTSGVSEMAFTYTDPQGASHDVISNALPVFTSPQFSTARIQSGNLLRFTVAATDPDHGDDVVLSATGVPQGASFDPATGVFSWKPSITDVGTNPTVTFAARDKGAQAGAYGPVTTAVKITVDSSESTSESVPVTADTWVGAWSGDQSVNNSSDLTLIVRNTGHGLLGEQYTTGNGDGKISYVQVDLSKLTAGEVPKQATLELTYVGHRSSSVPADTTDRLLVTPVSDTVCTNGATSCPVSAMTWKSMPKFTATQDNTASSESFTLGSTVVPEGGGNHQNDPIDGRRIGVDVTKFVAQALGAGQTSILFAIGDTSSTNELRFVSTRGAATGGLSHASADMAPALVLTVPTPVSIHGPSTQTIREDDSARSEPFTLTGVSPLAISLSGDTADGKIGWDDATNSLTFVSGIPAGDHHVSLTVKDAGGSTASAEFVLTVTAEKVVSIQVTKPPAKAQYEQGGSFDPSGLEVTATLQDGTTRILSPDEYILTAPDLTKAGTATGSVALAADRSITASFQVTVSAMASSQSPSAPASTAPSSPVPGTVSPTAGQPTAAGPSSAGAGSTDRASSATSEPPTSEPSASQTPQARGGLLPDTGASGAAVLAGLLLILAGGVFGLARLRRHRA</sequence>